<comment type="caution">
    <text evidence="1">The sequence shown here is derived from an EMBL/GenBank/DDBJ whole genome shotgun (WGS) entry which is preliminary data.</text>
</comment>
<reference evidence="2" key="1">
    <citation type="journal article" date="2018" name="Gigascience">
        <title>Genome assembly of the Pink Ipe (Handroanthus impetiginosus, Bignoniaceae), a highly valued, ecologically keystone Neotropical timber forest tree.</title>
        <authorList>
            <person name="Silva-Junior O.B."/>
            <person name="Grattapaglia D."/>
            <person name="Novaes E."/>
            <person name="Collevatti R.G."/>
        </authorList>
    </citation>
    <scope>NUCLEOTIDE SEQUENCE [LARGE SCALE GENOMIC DNA]</scope>
    <source>
        <strain evidence="2">cv. UFG-1</strain>
    </source>
</reference>
<protein>
    <submittedName>
        <fullName evidence="1">Uncharacterized protein</fullName>
    </submittedName>
</protein>
<sequence>MYMGSASLILVFDYTHICETTCRIAARGAQILGWTSRNNELQVCGVDPIGYLSL</sequence>
<accession>A0A2G9HED9</accession>
<evidence type="ECO:0000313" key="1">
    <source>
        <dbReference type="EMBL" id="PIN15650.1"/>
    </source>
</evidence>
<organism evidence="1 2">
    <name type="scientific">Handroanthus impetiginosus</name>
    <dbReference type="NCBI Taxonomy" id="429701"/>
    <lineage>
        <taxon>Eukaryota</taxon>
        <taxon>Viridiplantae</taxon>
        <taxon>Streptophyta</taxon>
        <taxon>Embryophyta</taxon>
        <taxon>Tracheophyta</taxon>
        <taxon>Spermatophyta</taxon>
        <taxon>Magnoliopsida</taxon>
        <taxon>eudicotyledons</taxon>
        <taxon>Gunneridae</taxon>
        <taxon>Pentapetalae</taxon>
        <taxon>asterids</taxon>
        <taxon>lamiids</taxon>
        <taxon>Lamiales</taxon>
        <taxon>Bignoniaceae</taxon>
        <taxon>Crescentiina</taxon>
        <taxon>Tabebuia alliance</taxon>
        <taxon>Handroanthus</taxon>
    </lineage>
</organism>
<keyword evidence="2" id="KW-1185">Reference proteome</keyword>
<dbReference type="AlphaFoldDB" id="A0A2G9HED9"/>
<evidence type="ECO:0000313" key="2">
    <source>
        <dbReference type="Proteomes" id="UP000231279"/>
    </source>
</evidence>
<dbReference type="EMBL" id="NKXS01002037">
    <property type="protein sequence ID" value="PIN15650.1"/>
    <property type="molecule type" value="Genomic_DNA"/>
</dbReference>
<gene>
    <name evidence="1" type="ORF">CDL12_11704</name>
</gene>
<proteinExistence type="predicted"/>
<dbReference type="Proteomes" id="UP000231279">
    <property type="component" value="Unassembled WGS sequence"/>
</dbReference>
<name>A0A2G9HED9_9LAMI</name>